<protein>
    <submittedName>
        <fullName evidence="2">Class I SAM-dependent methyltransferase</fullName>
    </submittedName>
</protein>
<gene>
    <name evidence="2" type="ORF">LNKW23_04700</name>
</gene>
<dbReference type="Pfam" id="PF08242">
    <property type="entry name" value="Methyltransf_12"/>
    <property type="match status" value="1"/>
</dbReference>
<dbReference type="GO" id="GO:0032259">
    <property type="term" value="P:methylation"/>
    <property type="evidence" value="ECO:0007669"/>
    <property type="project" value="UniProtKB-KW"/>
</dbReference>
<comment type="caution">
    <text evidence="2">The sequence shown here is derived from an EMBL/GenBank/DDBJ whole genome shotgun (WGS) entry which is preliminary data.</text>
</comment>
<proteinExistence type="predicted"/>
<dbReference type="InterPro" id="IPR029063">
    <property type="entry name" value="SAM-dependent_MTases_sf"/>
</dbReference>
<keyword evidence="2" id="KW-0808">Transferase</keyword>
<sequence length="210" mass="22980">MSDAESQRFYRKAVLRHGATPRGVGWASRTTQYRRFEVMDRMFDLRGARVLDVGCGAGALYGFLAGRDRGVDYVGIDPVPEMVEQARGEHPGGVFLETSLETASHNRRFAPHSFDYVFASGIFSRRAECDVGFVAHVAGLMFGLSRQAVLFNSLSASVDWTATRGWSLDPAEAVAPLLAISPHLSMVHMPELGDVAFVLRHGEPPVAAQQ</sequence>
<evidence type="ECO:0000313" key="3">
    <source>
        <dbReference type="Proteomes" id="UP001239909"/>
    </source>
</evidence>
<dbReference type="Gene3D" id="3.40.50.150">
    <property type="entry name" value="Vaccinia Virus protein VP39"/>
    <property type="match status" value="1"/>
</dbReference>
<keyword evidence="2" id="KW-0489">Methyltransferase</keyword>
<evidence type="ECO:0000313" key="2">
    <source>
        <dbReference type="EMBL" id="GMG81257.1"/>
    </source>
</evidence>
<dbReference type="EMBL" id="BSYI01000003">
    <property type="protein sequence ID" value="GMG81257.1"/>
    <property type="molecule type" value="Genomic_DNA"/>
</dbReference>
<dbReference type="CDD" id="cd02440">
    <property type="entry name" value="AdoMet_MTases"/>
    <property type="match status" value="1"/>
</dbReference>
<accession>A0ABQ6LD22</accession>
<organism evidence="2 3">
    <name type="scientific">Paralimibaculum aggregatum</name>
    <dbReference type="NCBI Taxonomy" id="3036245"/>
    <lineage>
        <taxon>Bacteria</taxon>
        <taxon>Pseudomonadati</taxon>
        <taxon>Pseudomonadota</taxon>
        <taxon>Alphaproteobacteria</taxon>
        <taxon>Rhodobacterales</taxon>
        <taxon>Paracoccaceae</taxon>
        <taxon>Paralimibaculum</taxon>
    </lineage>
</organism>
<dbReference type="GO" id="GO:0008168">
    <property type="term" value="F:methyltransferase activity"/>
    <property type="evidence" value="ECO:0007669"/>
    <property type="project" value="UniProtKB-KW"/>
</dbReference>
<dbReference type="Proteomes" id="UP001239909">
    <property type="component" value="Unassembled WGS sequence"/>
</dbReference>
<keyword evidence="3" id="KW-1185">Reference proteome</keyword>
<dbReference type="SUPFAM" id="SSF53335">
    <property type="entry name" value="S-adenosyl-L-methionine-dependent methyltransferases"/>
    <property type="match status" value="1"/>
</dbReference>
<evidence type="ECO:0000259" key="1">
    <source>
        <dbReference type="Pfam" id="PF08242"/>
    </source>
</evidence>
<dbReference type="InterPro" id="IPR013217">
    <property type="entry name" value="Methyltransf_12"/>
</dbReference>
<name>A0ABQ6LD22_9RHOB</name>
<feature type="domain" description="Methyltransferase type 12" evidence="1">
    <location>
        <begin position="51"/>
        <end position="136"/>
    </location>
</feature>
<dbReference type="RefSeq" id="WP_285669920.1">
    <property type="nucleotide sequence ID" value="NZ_BSYI01000003.1"/>
</dbReference>
<reference evidence="2 3" key="1">
    <citation type="submission" date="2023-04" db="EMBL/GenBank/DDBJ databases">
        <title>Marinoamorphus aggregata gen. nov., sp. Nov., isolate from tissue of brittle star Ophioplocus japonicus.</title>
        <authorList>
            <person name="Kawano K."/>
            <person name="Sawayama S."/>
            <person name="Nakagawa S."/>
        </authorList>
    </citation>
    <scope>NUCLEOTIDE SEQUENCE [LARGE SCALE GENOMIC DNA]</scope>
    <source>
        <strain evidence="2 3">NKW23</strain>
    </source>
</reference>